<name>F8NWZ0_SERL9</name>
<dbReference type="GeneID" id="18814964"/>
<feature type="region of interest" description="Disordered" evidence="1">
    <location>
        <begin position="69"/>
        <end position="112"/>
    </location>
</feature>
<dbReference type="Proteomes" id="UP000008064">
    <property type="component" value="Unassembled WGS sequence"/>
</dbReference>
<dbReference type="KEGG" id="sla:SERLADRAFT_438081"/>
<gene>
    <name evidence="2" type="ORF">SERLADRAFT_438081</name>
</gene>
<evidence type="ECO:0000256" key="1">
    <source>
        <dbReference type="SAM" id="MobiDB-lite"/>
    </source>
</evidence>
<dbReference type="RefSeq" id="XP_007318484.1">
    <property type="nucleotide sequence ID" value="XM_007318422.1"/>
</dbReference>
<proteinExistence type="predicted"/>
<dbReference type="AlphaFoldDB" id="F8NWZ0"/>
<evidence type="ECO:0000313" key="2">
    <source>
        <dbReference type="EMBL" id="EGO24465.1"/>
    </source>
</evidence>
<sequence length="112" mass="12058">MGIWDGAHAHASVYANINVNGHPKHPIPDSDPDPWTSDALGEKWRGEWVLEAEGTREGRQTLLDCLCRRAGSDGEGEGEEVPVTPPKDRMDAYVAPPPPAAAAGKPRVRARA</sequence>
<organism>
    <name type="scientific">Serpula lacrymans var. lacrymans (strain S7.9)</name>
    <name type="common">Dry rot fungus</name>
    <dbReference type="NCBI Taxonomy" id="578457"/>
    <lineage>
        <taxon>Eukaryota</taxon>
        <taxon>Fungi</taxon>
        <taxon>Dikarya</taxon>
        <taxon>Basidiomycota</taxon>
        <taxon>Agaricomycotina</taxon>
        <taxon>Agaricomycetes</taxon>
        <taxon>Agaricomycetidae</taxon>
        <taxon>Boletales</taxon>
        <taxon>Coniophorineae</taxon>
        <taxon>Serpulaceae</taxon>
        <taxon>Serpula</taxon>
    </lineage>
</organism>
<feature type="region of interest" description="Disordered" evidence="1">
    <location>
        <begin position="18"/>
        <end position="39"/>
    </location>
</feature>
<dbReference type="EMBL" id="GL945434">
    <property type="protein sequence ID" value="EGO24465.1"/>
    <property type="molecule type" value="Genomic_DNA"/>
</dbReference>
<protein>
    <submittedName>
        <fullName evidence="2">Uncharacterized protein</fullName>
    </submittedName>
</protein>
<dbReference type="HOGENOM" id="CLU_2147403_0_0_1"/>
<reference evidence="2" key="1">
    <citation type="submission" date="2011-04" db="EMBL/GenBank/DDBJ databases">
        <title>Evolution of plant cell wall degrading machinery underlies the functional diversity of forest fungi.</title>
        <authorList>
            <consortium name="US DOE Joint Genome Institute (JGI-PGF)"/>
            <person name="Eastwood D.C."/>
            <person name="Floudas D."/>
            <person name="Binder M."/>
            <person name="Majcherczyk A."/>
            <person name="Schneider P."/>
            <person name="Aerts A."/>
            <person name="Asiegbu F.O."/>
            <person name="Baker S.E."/>
            <person name="Barry K."/>
            <person name="Bendiksby M."/>
            <person name="Blumentritt M."/>
            <person name="Coutinho P.M."/>
            <person name="Cullen D."/>
            <person name="Cullen D."/>
            <person name="Gathman A."/>
            <person name="Goodell B."/>
            <person name="Henrissat B."/>
            <person name="Ihrmark K."/>
            <person name="Kauserud H."/>
            <person name="Kohler A."/>
            <person name="LaButti K."/>
            <person name="Lapidus A."/>
            <person name="Lavin J.L."/>
            <person name="Lee Y.-H."/>
            <person name="Lindquist E."/>
            <person name="Lilly W."/>
            <person name="Lucas S."/>
            <person name="Morin E."/>
            <person name="Murat C."/>
            <person name="Oguiza J.A."/>
            <person name="Park J."/>
            <person name="Pisabarro A.G."/>
            <person name="Riley R."/>
            <person name="Rosling A."/>
            <person name="Salamov A."/>
            <person name="Schmidt O."/>
            <person name="Schmutz J."/>
            <person name="Skrede I."/>
            <person name="Stenlid J."/>
            <person name="Wiebenga A."/>
            <person name="Xie X."/>
            <person name="Kues U."/>
            <person name="Hibbett D.S."/>
            <person name="Hoffmeister D."/>
            <person name="Hogberg N."/>
            <person name="Martin F."/>
            <person name="Grigoriev I.V."/>
            <person name="Watkinson S.C."/>
        </authorList>
    </citation>
    <scope>NUCLEOTIDE SEQUENCE</scope>
    <source>
        <strain evidence="2">S7.9</strain>
    </source>
</reference>
<accession>F8NWZ0</accession>
<dbReference type="OrthoDB" id="3269821at2759"/>